<dbReference type="AlphaFoldDB" id="A0A1R2C3F3"/>
<dbReference type="Proteomes" id="UP000187209">
    <property type="component" value="Unassembled WGS sequence"/>
</dbReference>
<dbReference type="EMBL" id="MPUH01000300">
    <property type="protein sequence ID" value="OMJ83542.1"/>
    <property type="molecule type" value="Genomic_DNA"/>
</dbReference>
<evidence type="ECO:0000313" key="2">
    <source>
        <dbReference type="Proteomes" id="UP000187209"/>
    </source>
</evidence>
<organism evidence="1 2">
    <name type="scientific">Stentor coeruleus</name>
    <dbReference type="NCBI Taxonomy" id="5963"/>
    <lineage>
        <taxon>Eukaryota</taxon>
        <taxon>Sar</taxon>
        <taxon>Alveolata</taxon>
        <taxon>Ciliophora</taxon>
        <taxon>Postciliodesmatophora</taxon>
        <taxon>Heterotrichea</taxon>
        <taxon>Heterotrichida</taxon>
        <taxon>Stentoridae</taxon>
        <taxon>Stentor</taxon>
    </lineage>
</organism>
<comment type="caution">
    <text evidence="1">The sequence shown here is derived from an EMBL/GenBank/DDBJ whole genome shotgun (WGS) entry which is preliminary data.</text>
</comment>
<protein>
    <submittedName>
        <fullName evidence="1">Uncharacterized protein</fullName>
    </submittedName>
</protein>
<reference evidence="1 2" key="1">
    <citation type="submission" date="2016-11" db="EMBL/GenBank/DDBJ databases">
        <title>The macronuclear genome of Stentor coeruleus: a giant cell with tiny introns.</title>
        <authorList>
            <person name="Slabodnick M."/>
            <person name="Ruby J.G."/>
            <person name="Reiff S.B."/>
            <person name="Swart E.C."/>
            <person name="Gosai S."/>
            <person name="Prabakaran S."/>
            <person name="Witkowska E."/>
            <person name="Larue G.E."/>
            <person name="Fisher S."/>
            <person name="Freeman R.M."/>
            <person name="Gunawardena J."/>
            <person name="Chu W."/>
            <person name="Stover N.A."/>
            <person name="Gregory B.D."/>
            <person name="Nowacki M."/>
            <person name="Derisi J."/>
            <person name="Roy S.W."/>
            <person name="Marshall W.F."/>
            <person name="Sood P."/>
        </authorList>
    </citation>
    <scope>NUCLEOTIDE SEQUENCE [LARGE SCALE GENOMIC DNA]</scope>
    <source>
        <strain evidence="1">WM001</strain>
    </source>
</reference>
<dbReference type="OrthoDB" id="323876at2759"/>
<name>A0A1R2C3F3_9CILI</name>
<gene>
    <name evidence="1" type="ORF">SteCoe_15509</name>
</gene>
<keyword evidence="2" id="KW-1185">Reference proteome</keyword>
<accession>A0A1R2C3F3</accession>
<sequence length="105" mass="12115">MEIGNKRRAIISLLLLKIKIKKEKLNPFCDKSPFVTSTEDEKAVTELRKILYKQDSPLSKKTCSPYCYRNRPPTRQKINPIIFDDKFIEINSSASTTEDSVSSQF</sequence>
<proteinExistence type="predicted"/>
<evidence type="ECO:0000313" key="1">
    <source>
        <dbReference type="EMBL" id="OMJ83542.1"/>
    </source>
</evidence>